<name>A0ABQ5E1N8_9ASTR</name>
<dbReference type="Proteomes" id="UP001151760">
    <property type="component" value="Unassembled WGS sequence"/>
</dbReference>
<protein>
    <submittedName>
        <fullName evidence="2">Uncharacterized protein</fullName>
    </submittedName>
</protein>
<evidence type="ECO:0000313" key="3">
    <source>
        <dbReference type="Proteomes" id="UP001151760"/>
    </source>
</evidence>
<evidence type="ECO:0000313" key="2">
    <source>
        <dbReference type="EMBL" id="GJT44368.1"/>
    </source>
</evidence>
<feature type="compositionally biased region" description="Basic and acidic residues" evidence="1">
    <location>
        <begin position="1"/>
        <end position="10"/>
    </location>
</feature>
<proteinExistence type="predicted"/>
<reference evidence="2" key="2">
    <citation type="submission" date="2022-01" db="EMBL/GenBank/DDBJ databases">
        <authorList>
            <person name="Yamashiro T."/>
            <person name="Shiraishi A."/>
            <person name="Satake H."/>
            <person name="Nakayama K."/>
        </authorList>
    </citation>
    <scope>NUCLEOTIDE SEQUENCE</scope>
</reference>
<reference evidence="2" key="1">
    <citation type="journal article" date="2022" name="Int. J. Mol. Sci.">
        <title>Draft Genome of Tanacetum Coccineum: Genomic Comparison of Closely Related Tanacetum-Family Plants.</title>
        <authorList>
            <person name="Yamashiro T."/>
            <person name="Shiraishi A."/>
            <person name="Nakayama K."/>
            <person name="Satake H."/>
        </authorList>
    </citation>
    <scope>NUCLEOTIDE SEQUENCE</scope>
</reference>
<dbReference type="EMBL" id="BQNB010015807">
    <property type="protein sequence ID" value="GJT44368.1"/>
    <property type="molecule type" value="Genomic_DNA"/>
</dbReference>
<organism evidence="2 3">
    <name type="scientific">Tanacetum coccineum</name>
    <dbReference type="NCBI Taxonomy" id="301880"/>
    <lineage>
        <taxon>Eukaryota</taxon>
        <taxon>Viridiplantae</taxon>
        <taxon>Streptophyta</taxon>
        <taxon>Embryophyta</taxon>
        <taxon>Tracheophyta</taxon>
        <taxon>Spermatophyta</taxon>
        <taxon>Magnoliopsida</taxon>
        <taxon>eudicotyledons</taxon>
        <taxon>Gunneridae</taxon>
        <taxon>Pentapetalae</taxon>
        <taxon>asterids</taxon>
        <taxon>campanulids</taxon>
        <taxon>Asterales</taxon>
        <taxon>Asteraceae</taxon>
        <taxon>Asteroideae</taxon>
        <taxon>Anthemideae</taxon>
        <taxon>Anthemidinae</taxon>
        <taxon>Tanacetum</taxon>
    </lineage>
</organism>
<feature type="region of interest" description="Disordered" evidence="1">
    <location>
        <begin position="1"/>
        <end position="48"/>
    </location>
</feature>
<comment type="caution">
    <text evidence="2">The sequence shown here is derived from an EMBL/GenBank/DDBJ whole genome shotgun (WGS) entry which is preliminary data.</text>
</comment>
<accession>A0ABQ5E1N8</accession>
<gene>
    <name evidence="2" type="ORF">Tco_0953083</name>
</gene>
<keyword evidence="3" id="KW-1185">Reference proteome</keyword>
<sequence>MVGETRRIGERLAVGDGGSEDGRIANDCPTSNSTTNPTLMRNRPTSKSTALTLTREIQALSHHTQHKRPTGDIQTFNCSHDSHDHVILCYGWRDEMDIRAMTRQHLYLRDSSILRTSENNSRRNLRDGFKCTD</sequence>
<feature type="compositionally biased region" description="Polar residues" evidence="1">
    <location>
        <begin position="28"/>
        <end position="48"/>
    </location>
</feature>
<evidence type="ECO:0000256" key="1">
    <source>
        <dbReference type="SAM" id="MobiDB-lite"/>
    </source>
</evidence>